<dbReference type="Proteomes" id="UP000316270">
    <property type="component" value="Chromosome 1"/>
</dbReference>
<dbReference type="GO" id="GO:0046982">
    <property type="term" value="F:protein heterodimerization activity"/>
    <property type="evidence" value="ECO:0007669"/>
    <property type="project" value="InterPro"/>
</dbReference>
<dbReference type="AlphaFoldDB" id="A0A517KYQ9"/>
<organism evidence="2 3">
    <name type="scientific">Venturia effusa</name>
    <dbReference type="NCBI Taxonomy" id="50376"/>
    <lineage>
        <taxon>Eukaryota</taxon>
        <taxon>Fungi</taxon>
        <taxon>Dikarya</taxon>
        <taxon>Ascomycota</taxon>
        <taxon>Pezizomycotina</taxon>
        <taxon>Dothideomycetes</taxon>
        <taxon>Pleosporomycetidae</taxon>
        <taxon>Venturiales</taxon>
        <taxon>Venturiaceae</taxon>
        <taxon>Venturia</taxon>
    </lineage>
</organism>
<feature type="compositionally biased region" description="Polar residues" evidence="1">
    <location>
        <begin position="245"/>
        <end position="260"/>
    </location>
</feature>
<feature type="compositionally biased region" description="Polar residues" evidence="1">
    <location>
        <begin position="482"/>
        <end position="495"/>
    </location>
</feature>
<feature type="compositionally biased region" description="Low complexity" evidence="1">
    <location>
        <begin position="471"/>
        <end position="481"/>
    </location>
</feature>
<feature type="compositionally biased region" description="Polar residues" evidence="1">
    <location>
        <begin position="686"/>
        <end position="699"/>
    </location>
</feature>
<dbReference type="EMBL" id="CP042185">
    <property type="protein sequence ID" value="QDS68522.1"/>
    <property type="molecule type" value="Genomic_DNA"/>
</dbReference>
<feature type="compositionally biased region" description="Basic and acidic residues" evidence="1">
    <location>
        <begin position="640"/>
        <end position="660"/>
    </location>
</feature>
<feature type="compositionally biased region" description="Acidic residues" evidence="1">
    <location>
        <begin position="767"/>
        <end position="780"/>
    </location>
</feature>
<evidence type="ECO:0000313" key="2">
    <source>
        <dbReference type="EMBL" id="QDS68522.1"/>
    </source>
</evidence>
<dbReference type="GO" id="GO:0005634">
    <property type="term" value="C:nucleus"/>
    <property type="evidence" value="ECO:0007669"/>
    <property type="project" value="InterPro"/>
</dbReference>
<dbReference type="Gene3D" id="1.10.20.10">
    <property type="entry name" value="Histone, subunit A"/>
    <property type="match status" value="1"/>
</dbReference>
<accession>A0A517KYQ9</accession>
<feature type="compositionally biased region" description="Polar residues" evidence="1">
    <location>
        <begin position="555"/>
        <end position="565"/>
    </location>
</feature>
<feature type="region of interest" description="Disordered" evidence="1">
    <location>
        <begin position="526"/>
        <end position="780"/>
    </location>
</feature>
<feature type="compositionally biased region" description="Acidic residues" evidence="1">
    <location>
        <begin position="131"/>
        <end position="142"/>
    </location>
</feature>
<dbReference type="PANTHER" id="PTHR15992:SF5">
    <property type="entry name" value="HOLLIDAY JUNCTION RECOGNITION PROTEIN"/>
    <property type="match status" value="1"/>
</dbReference>
<dbReference type="OrthoDB" id="2420608at2759"/>
<feature type="region of interest" description="Disordered" evidence="1">
    <location>
        <begin position="207"/>
        <end position="509"/>
    </location>
</feature>
<sequence length="780" mass="86013">MQPQVLPAYTSFKLHTRAREIADFNRKRRHNALRLKNRFADIIERYGHDFEDVGDVIDLETEEVVVDNGHLRDMEGELDPAYELCDSEDEGEGEGEGVVVDEDGDEMDELGVDMLTEGEIRELRGLNVPGTEEEEDETMDGEEQIHSTEQDENVDTALITLPTADLCSIGEPRKFEAPMFPQLEMAVNTMTSMLQRQMMAMLGQVLPGQKAPQPMPESRQIPPAPAPQTSLKRRYDDIANGRRIYTQSPEPRTSSPQSQALKRRRISDAHEQEEDQSSGASRRDSRSSPILKKGLGTSHAQMQEALFGKLPKSMSERPQRSMRLRPPRTRSGTIAERKSSPAKLLTKISQFLPDEDTSEDELSFHVSPRGVKATTPEAPPEGASSPKLSTPTADVRKAATPRAISPRASTPEISSSKDRHLEPSAVRDNTPTAAAPKDIASEASSLEANTRSVSSPTAGISSANMSEPRTPKASPPAAASSLNITGPETSLSLSHVSECRSPIPPRKPSPRVVIIRKYVAVSEVWETDEASDPDLVTRSASSEHKRRRRSIALLSEQQNKMNSRIPTPFDKTTVDSSVELLQPLDSNGNMLADDEESRLPKQDSSEAMSDPAPKNAKKRPRRTTLSRLLAEAEQYTAMWHPEEKNATCHGQREGRPRRDSPMTNKPEAVMTTRRMKSRSSGGGQRYSDSQSMSADSYATKSEDEPGENGEPSTEPATDGPMTVVNVTTLKASPAPHEAHGTLQRSTALRTRRTSSARRRTIKAVIPDSEEEIEQSQEAEM</sequence>
<dbReference type="InterPro" id="IPR009072">
    <property type="entry name" value="Histone-fold"/>
</dbReference>
<proteinExistence type="predicted"/>
<protein>
    <submittedName>
        <fullName evidence="2">Uncharacterized protein</fullName>
    </submittedName>
</protein>
<dbReference type="InterPro" id="IPR018465">
    <property type="entry name" value="Scm3/HJURP"/>
</dbReference>
<reference evidence="2 3" key="1">
    <citation type="submission" date="2019-07" db="EMBL/GenBank/DDBJ databases">
        <title>Finished genome of Venturia effusa.</title>
        <authorList>
            <person name="Young C.A."/>
            <person name="Cox M.P."/>
            <person name="Ganley A.R.D."/>
            <person name="David W.J."/>
        </authorList>
    </citation>
    <scope>NUCLEOTIDE SEQUENCE [LARGE SCALE GENOMIC DNA]</scope>
    <source>
        <strain evidence="3">albino</strain>
    </source>
</reference>
<feature type="compositionally biased region" description="Polar residues" evidence="1">
    <location>
        <begin position="442"/>
        <end position="467"/>
    </location>
</feature>
<name>A0A517KYQ9_9PEZI</name>
<evidence type="ECO:0000256" key="1">
    <source>
        <dbReference type="SAM" id="MobiDB-lite"/>
    </source>
</evidence>
<keyword evidence="3" id="KW-1185">Reference proteome</keyword>
<feature type="region of interest" description="Disordered" evidence="1">
    <location>
        <begin position="128"/>
        <end position="154"/>
    </location>
</feature>
<feature type="compositionally biased region" description="Basic residues" evidence="1">
    <location>
        <begin position="615"/>
        <end position="624"/>
    </location>
</feature>
<feature type="compositionally biased region" description="Basic residues" evidence="1">
    <location>
        <begin position="749"/>
        <end position="761"/>
    </location>
</feature>
<dbReference type="PANTHER" id="PTHR15992">
    <property type="entry name" value="HOLLIDAY JUNCTION RECOGNITION PROTEIN"/>
    <property type="match status" value="1"/>
</dbReference>
<dbReference type="GO" id="GO:0042393">
    <property type="term" value="F:histone binding"/>
    <property type="evidence" value="ECO:0007669"/>
    <property type="project" value="InterPro"/>
</dbReference>
<dbReference type="STRING" id="50376.A0A517KYQ9"/>
<gene>
    <name evidence="2" type="ORF">FKW77_010889</name>
</gene>
<evidence type="ECO:0000313" key="3">
    <source>
        <dbReference type="Proteomes" id="UP000316270"/>
    </source>
</evidence>
<dbReference type="Pfam" id="PF10384">
    <property type="entry name" value="Scm3"/>
    <property type="match status" value="1"/>
</dbReference>